<dbReference type="EMBL" id="CADCUZ010000169">
    <property type="protein sequence ID" value="CAA9439745.1"/>
    <property type="molecule type" value="Genomic_DNA"/>
</dbReference>
<protein>
    <submittedName>
        <fullName evidence="1">Uncharacterized protein</fullName>
    </submittedName>
</protein>
<accession>A0A6J4QB08</accession>
<feature type="non-terminal residue" evidence="1">
    <location>
        <position position="51"/>
    </location>
</feature>
<feature type="non-terminal residue" evidence="1">
    <location>
        <position position="1"/>
    </location>
</feature>
<evidence type="ECO:0000313" key="1">
    <source>
        <dbReference type="EMBL" id="CAA9439745.1"/>
    </source>
</evidence>
<proteinExistence type="predicted"/>
<reference evidence="1" key="1">
    <citation type="submission" date="2020-02" db="EMBL/GenBank/DDBJ databases">
        <authorList>
            <person name="Meier V. D."/>
        </authorList>
    </citation>
    <scope>NUCLEOTIDE SEQUENCE</scope>
    <source>
        <strain evidence="1">AVDCRST_MAG55</strain>
    </source>
</reference>
<dbReference type="AlphaFoldDB" id="A0A6J4QB08"/>
<organism evidence="1">
    <name type="scientific">uncultured Rubrobacteraceae bacterium</name>
    <dbReference type="NCBI Taxonomy" id="349277"/>
    <lineage>
        <taxon>Bacteria</taxon>
        <taxon>Bacillati</taxon>
        <taxon>Actinomycetota</taxon>
        <taxon>Rubrobacteria</taxon>
        <taxon>Rubrobacterales</taxon>
        <taxon>Rubrobacteraceae</taxon>
        <taxon>environmental samples</taxon>
    </lineage>
</organism>
<sequence>CSRSEGCTTVAGTYTVLTRVLGRAASRHPEIGRSFCCSPDRAGLSTVTTTS</sequence>
<name>A0A6J4QB08_9ACTN</name>
<gene>
    <name evidence="1" type="ORF">AVDCRST_MAG55-3323</name>
</gene>